<feature type="compositionally biased region" description="Basic residues" evidence="1">
    <location>
        <begin position="78"/>
        <end position="89"/>
    </location>
</feature>
<dbReference type="EMBL" id="CAUYUJ010021239">
    <property type="protein sequence ID" value="CAK0903488.1"/>
    <property type="molecule type" value="Genomic_DNA"/>
</dbReference>
<accession>A0ABN9XXA0</accession>
<evidence type="ECO:0000313" key="3">
    <source>
        <dbReference type="Proteomes" id="UP001189429"/>
    </source>
</evidence>
<organism evidence="2 3">
    <name type="scientific">Prorocentrum cordatum</name>
    <dbReference type="NCBI Taxonomy" id="2364126"/>
    <lineage>
        <taxon>Eukaryota</taxon>
        <taxon>Sar</taxon>
        <taxon>Alveolata</taxon>
        <taxon>Dinophyceae</taxon>
        <taxon>Prorocentrales</taxon>
        <taxon>Prorocentraceae</taxon>
        <taxon>Prorocentrum</taxon>
    </lineage>
</organism>
<feature type="region of interest" description="Disordered" evidence="1">
    <location>
        <begin position="447"/>
        <end position="468"/>
    </location>
</feature>
<comment type="caution">
    <text evidence="2">The sequence shown here is derived from an EMBL/GenBank/DDBJ whole genome shotgun (WGS) entry which is preliminary data.</text>
</comment>
<evidence type="ECO:0000256" key="1">
    <source>
        <dbReference type="SAM" id="MobiDB-lite"/>
    </source>
</evidence>
<sequence>MLPRGGACPSASAFRSSVAPTLSRGAAGLFVTEPRAVTAVTAKPLPRSSASWTPTAPPEAALPRGDGGGPWPQSGAGTKRRLPAARRPRAAAPKAERPPPQFGARRARAQRRQRQEASRGAPPAGQTRLQQRSVTALTLAKYELAWRRFLEWRRLACAPEAVQLRGREARGATFEDHLDDWLALWMDEEFLNGEQAYVGSQMMAVAKFHLPAFGKSGGRSLPRAGQSLRGWRRLAPGRARLPLPWEAVALLAEQLVLDGYWTTAVLVVLSFHCYFRPSGGFKLKREMMVPPLRGSRYGNWSLVLHPFEFTVASKTHQFDETVVVDAPDFKLLLDPALAWLRACTPPQQCPFAFSQADFIQRFRLAGQRCGIELLRPELYMLRHSGPSFDQAIGRRTLAEIKLRGRWMSDAAVQRYRKEGRVSEQLRRLPAPVLAKAMGAPARLRTLLGRPSNASFPPTAGRGSDRRSF</sequence>
<dbReference type="Proteomes" id="UP001189429">
    <property type="component" value="Unassembled WGS sequence"/>
</dbReference>
<proteinExistence type="predicted"/>
<gene>
    <name evidence="2" type="ORF">PCOR1329_LOCUS79798</name>
</gene>
<feature type="region of interest" description="Disordered" evidence="1">
    <location>
        <begin position="1"/>
        <end position="130"/>
    </location>
</feature>
<evidence type="ECO:0008006" key="4">
    <source>
        <dbReference type="Google" id="ProtNLM"/>
    </source>
</evidence>
<reference evidence="2" key="1">
    <citation type="submission" date="2023-10" db="EMBL/GenBank/DDBJ databases">
        <authorList>
            <person name="Chen Y."/>
            <person name="Shah S."/>
            <person name="Dougan E. K."/>
            <person name="Thang M."/>
            <person name="Chan C."/>
        </authorList>
    </citation>
    <scope>NUCLEOTIDE SEQUENCE [LARGE SCALE GENOMIC DNA]</scope>
</reference>
<name>A0ABN9XXA0_9DINO</name>
<protein>
    <recommendedName>
        <fullName evidence="4">Tyr recombinase domain-containing protein</fullName>
    </recommendedName>
</protein>
<keyword evidence="3" id="KW-1185">Reference proteome</keyword>
<evidence type="ECO:0000313" key="2">
    <source>
        <dbReference type="EMBL" id="CAK0903488.1"/>
    </source>
</evidence>